<keyword evidence="3" id="KW-0804">Transcription</keyword>
<dbReference type="PANTHER" id="PTHR42756">
    <property type="entry name" value="TRANSCRIPTIONAL REGULATOR, MARR"/>
    <property type="match status" value="1"/>
</dbReference>
<name>A0A1F7RAR7_9BACT</name>
<keyword evidence="1" id="KW-0805">Transcription regulation</keyword>
<dbReference type="InterPro" id="IPR000835">
    <property type="entry name" value="HTH_MarR-typ"/>
</dbReference>
<dbReference type="InterPro" id="IPR036388">
    <property type="entry name" value="WH-like_DNA-bd_sf"/>
</dbReference>
<evidence type="ECO:0000256" key="1">
    <source>
        <dbReference type="ARBA" id="ARBA00023015"/>
    </source>
</evidence>
<feature type="domain" description="HTH marR-type" evidence="4">
    <location>
        <begin position="1"/>
        <end position="142"/>
    </location>
</feature>
<reference evidence="5 6" key="1">
    <citation type="journal article" date="2016" name="Nat. Commun.">
        <title>Thousands of microbial genomes shed light on interconnected biogeochemical processes in an aquifer system.</title>
        <authorList>
            <person name="Anantharaman K."/>
            <person name="Brown C.T."/>
            <person name="Hug L.A."/>
            <person name="Sharon I."/>
            <person name="Castelle C.J."/>
            <person name="Probst A.J."/>
            <person name="Thomas B.C."/>
            <person name="Singh A."/>
            <person name="Wilkins M.J."/>
            <person name="Karaoz U."/>
            <person name="Brodie E.L."/>
            <person name="Williams K.H."/>
            <person name="Hubbard S.S."/>
            <person name="Banfield J.F."/>
        </authorList>
    </citation>
    <scope>NUCLEOTIDE SEQUENCE [LARGE SCALE GENOMIC DNA]</scope>
</reference>
<accession>A0A1F7RAR7</accession>
<dbReference type="EMBL" id="MGDB01000142">
    <property type="protein sequence ID" value="OGL38659.1"/>
    <property type="molecule type" value="Genomic_DNA"/>
</dbReference>
<proteinExistence type="predicted"/>
<dbReference type="GO" id="GO:0003700">
    <property type="term" value="F:DNA-binding transcription factor activity"/>
    <property type="evidence" value="ECO:0007669"/>
    <property type="project" value="InterPro"/>
</dbReference>
<organism evidence="5 6">
    <name type="scientific">Candidatus Schekmanbacteria bacterium GWA2_38_11</name>
    <dbReference type="NCBI Taxonomy" id="1817876"/>
    <lineage>
        <taxon>Bacteria</taxon>
        <taxon>Candidatus Schekmaniibacteriota</taxon>
    </lineage>
</organism>
<keyword evidence="2" id="KW-0238">DNA-binding</keyword>
<evidence type="ECO:0000256" key="3">
    <source>
        <dbReference type="ARBA" id="ARBA00023163"/>
    </source>
</evidence>
<evidence type="ECO:0000313" key="5">
    <source>
        <dbReference type="EMBL" id="OGL38659.1"/>
    </source>
</evidence>
<evidence type="ECO:0000259" key="4">
    <source>
        <dbReference type="PROSITE" id="PS50995"/>
    </source>
</evidence>
<dbReference type="Gene3D" id="1.10.10.10">
    <property type="entry name" value="Winged helix-like DNA-binding domain superfamily/Winged helix DNA-binding domain"/>
    <property type="match status" value="1"/>
</dbReference>
<dbReference type="PANTHER" id="PTHR42756:SF1">
    <property type="entry name" value="TRANSCRIPTIONAL REPRESSOR OF EMRAB OPERON"/>
    <property type="match status" value="1"/>
</dbReference>
<sequence>MSQNRLSDYVMETCDLLFKTINLFRFMERDEKVCCEWTVHQCYIMISLLDKGKLTMKQLSKEMDLTTSTMTRNIDKLVTAGCVNRISDKDDKRRVYVKLSDQGKKTAMFLRDAQREFFSKMLEEVPLSTRKQIVKSLEILIENSKRLSGSCCS</sequence>
<dbReference type="AlphaFoldDB" id="A0A1F7RAR7"/>
<dbReference type="PRINTS" id="PR00598">
    <property type="entry name" value="HTHMARR"/>
</dbReference>
<dbReference type="InterPro" id="IPR036390">
    <property type="entry name" value="WH_DNA-bd_sf"/>
</dbReference>
<dbReference type="PROSITE" id="PS50995">
    <property type="entry name" value="HTH_MARR_2"/>
    <property type="match status" value="1"/>
</dbReference>
<dbReference type="SMART" id="SM00347">
    <property type="entry name" value="HTH_MARR"/>
    <property type="match status" value="1"/>
</dbReference>
<dbReference type="SUPFAM" id="SSF46785">
    <property type="entry name" value="Winged helix' DNA-binding domain"/>
    <property type="match status" value="1"/>
</dbReference>
<dbReference type="Pfam" id="PF01047">
    <property type="entry name" value="MarR"/>
    <property type="match status" value="1"/>
</dbReference>
<evidence type="ECO:0000256" key="2">
    <source>
        <dbReference type="ARBA" id="ARBA00023125"/>
    </source>
</evidence>
<dbReference type="Proteomes" id="UP000178526">
    <property type="component" value="Unassembled WGS sequence"/>
</dbReference>
<evidence type="ECO:0000313" key="6">
    <source>
        <dbReference type="Proteomes" id="UP000178526"/>
    </source>
</evidence>
<comment type="caution">
    <text evidence="5">The sequence shown here is derived from an EMBL/GenBank/DDBJ whole genome shotgun (WGS) entry which is preliminary data.</text>
</comment>
<protein>
    <recommendedName>
        <fullName evidence="4">HTH marR-type domain-containing protein</fullName>
    </recommendedName>
</protein>
<gene>
    <name evidence="5" type="ORF">A2042_04100</name>
</gene>
<dbReference type="GO" id="GO:0003677">
    <property type="term" value="F:DNA binding"/>
    <property type="evidence" value="ECO:0007669"/>
    <property type="project" value="UniProtKB-KW"/>
</dbReference>